<reference evidence="1 2" key="1">
    <citation type="submission" date="2019-02" db="EMBL/GenBank/DDBJ databases">
        <title>Deep-cultivation of Planctomycetes and their phenomic and genomic characterization uncovers novel biology.</title>
        <authorList>
            <person name="Wiegand S."/>
            <person name="Jogler M."/>
            <person name="Boedeker C."/>
            <person name="Pinto D."/>
            <person name="Vollmers J."/>
            <person name="Rivas-Marin E."/>
            <person name="Kohn T."/>
            <person name="Peeters S.H."/>
            <person name="Heuer A."/>
            <person name="Rast P."/>
            <person name="Oberbeckmann S."/>
            <person name="Bunk B."/>
            <person name="Jeske O."/>
            <person name="Meyerdierks A."/>
            <person name="Storesund J.E."/>
            <person name="Kallscheuer N."/>
            <person name="Luecker S."/>
            <person name="Lage O.M."/>
            <person name="Pohl T."/>
            <person name="Merkel B.J."/>
            <person name="Hornburger P."/>
            <person name="Mueller R.-W."/>
            <person name="Bruemmer F."/>
            <person name="Labrenz M."/>
            <person name="Spormann A.M."/>
            <person name="Op Den Camp H."/>
            <person name="Overmann J."/>
            <person name="Amann R."/>
            <person name="Jetten M.S.M."/>
            <person name="Mascher T."/>
            <person name="Medema M.H."/>
            <person name="Devos D.P."/>
            <person name="Kaster A.-K."/>
            <person name="Ovreas L."/>
            <person name="Rohde M."/>
            <person name="Galperin M.Y."/>
            <person name="Jogler C."/>
        </authorList>
    </citation>
    <scope>NUCLEOTIDE SEQUENCE [LARGE SCALE GENOMIC DNA]</scope>
    <source>
        <strain evidence="1 2">CA85</strain>
    </source>
</reference>
<accession>A0A5C5YJ12</accession>
<name>A0A5C5YJ12_9BACT</name>
<keyword evidence="2" id="KW-1185">Reference proteome</keyword>
<protein>
    <submittedName>
        <fullName evidence="1">Uncharacterized protein</fullName>
    </submittedName>
</protein>
<dbReference type="OrthoDB" id="248109at2"/>
<dbReference type="EMBL" id="SJPK01000001">
    <property type="protein sequence ID" value="TWT74862.1"/>
    <property type="molecule type" value="Genomic_DNA"/>
</dbReference>
<comment type="caution">
    <text evidence="1">The sequence shown here is derived from an EMBL/GenBank/DDBJ whole genome shotgun (WGS) entry which is preliminary data.</text>
</comment>
<evidence type="ECO:0000313" key="1">
    <source>
        <dbReference type="EMBL" id="TWT74862.1"/>
    </source>
</evidence>
<gene>
    <name evidence="1" type="ORF">CA85_01480</name>
</gene>
<sequence length="355" mass="40558">MKRVIVVPDFPPKQAPQNVRASYQAAAKRWDAELIWFTHCETGGHCFWKKMQAFSAVLDQRSDAHVLQLDNDMLIREDCPSPFDLAKPNEFAMVAGRQRPDRRVDETSWGAKAHNIWAGRLKSASSPPALHPNGGLYLYGLPHFTSVWHRIDLAAKRWRNYGDMGADESIISNILWTWHREAIRFLPQEFNTILCQNAGLLRDKFSPTYITHYAMGAKNKLAGARWQTTDWPWAKDDPIRRLSDQLRCRKHNVGCVESPDSETICKLLILFPEMRLYGLHAHKSIVWPDDLGSLSSQLSASHTDYLLLRQVLADLGPLSHRYHSLPCTLAEATRWIGSFDFVLDGDQLRDANKFA</sequence>
<dbReference type="Proteomes" id="UP000318053">
    <property type="component" value="Unassembled WGS sequence"/>
</dbReference>
<dbReference type="AlphaFoldDB" id="A0A5C5YJ12"/>
<organism evidence="1 2">
    <name type="scientific">Allorhodopirellula solitaria</name>
    <dbReference type="NCBI Taxonomy" id="2527987"/>
    <lineage>
        <taxon>Bacteria</taxon>
        <taxon>Pseudomonadati</taxon>
        <taxon>Planctomycetota</taxon>
        <taxon>Planctomycetia</taxon>
        <taxon>Pirellulales</taxon>
        <taxon>Pirellulaceae</taxon>
        <taxon>Allorhodopirellula</taxon>
    </lineage>
</organism>
<evidence type="ECO:0000313" key="2">
    <source>
        <dbReference type="Proteomes" id="UP000318053"/>
    </source>
</evidence>
<proteinExistence type="predicted"/>